<feature type="domain" description="Phage shock protein PspC N-terminal" evidence="8">
    <location>
        <begin position="9"/>
        <end position="64"/>
    </location>
</feature>
<evidence type="ECO:0000256" key="7">
    <source>
        <dbReference type="SAM" id="Phobius"/>
    </source>
</evidence>
<dbReference type="PANTHER" id="PTHR33885:SF3">
    <property type="entry name" value="PHAGE SHOCK PROTEIN C"/>
    <property type="match status" value="1"/>
</dbReference>
<dbReference type="KEGG" id="pspi:PS2015_1234"/>
<keyword evidence="5 7" id="KW-0472">Membrane</keyword>
<dbReference type="GO" id="GO:0005886">
    <property type="term" value="C:plasma membrane"/>
    <property type="evidence" value="ECO:0007669"/>
    <property type="project" value="UniProtKB-SubCell"/>
</dbReference>
<feature type="transmembrane region" description="Helical" evidence="7">
    <location>
        <begin position="122"/>
        <end position="142"/>
    </location>
</feature>
<name>A0A0S2KCH8_9GAMM</name>
<dbReference type="Pfam" id="PF04024">
    <property type="entry name" value="PspC"/>
    <property type="match status" value="2"/>
</dbReference>
<evidence type="ECO:0000313" key="10">
    <source>
        <dbReference type="Proteomes" id="UP000065641"/>
    </source>
</evidence>
<organism evidence="9 10">
    <name type="scientific">Pseudohongiella spirulinae</name>
    <dbReference type="NCBI Taxonomy" id="1249552"/>
    <lineage>
        <taxon>Bacteria</taxon>
        <taxon>Pseudomonadati</taxon>
        <taxon>Pseudomonadota</taxon>
        <taxon>Gammaproteobacteria</taxon>
        <taxon>Pseudomonadales</taxon>
        <taxon>Pseudohongiellaceae</taxon>
        <taxon>Pseudohongiella</taxon>
    </lineage>
</organism>
<proteinExistence type="predicted"/>
<feature type="transmembrane region" description="Helical" evidence="7">
    <location>
        <begin position="148"/>
        <end position="168"/>
    </location>
</feature>
<dbReference type="AlphaFoldDB" id="A0A0S2KCH8"/>
<keyword evidence="2" id="KW-1003">Cell membrane</keyword>
<keyword evidence="4 7" id="KW-1133">Transmembrane helix</keyword>
<dbReference type="InterPro" id="IPR052027">
    <property type="entry name" value="PspC"/>
</dbReference>
<evidence type="ECO:0000256" key="1">
    <source>
        <dbReference type="ARBA" id="ARBA00004162"/>
    </source>
</evidence>
<dbReference type="PANTHER" id="PTHR33885">
    <property type="entry name" value="PHAGE SHOCK PROTEIN C"/>
    <property type="match status" value="1"/>
</dbReference>
<evidence type="ECO:0000256" key="3">
    <source>
        <dbReference type="ARBA" id="ARBA00022692"/>
    </source>
</evidence>
<dbReference type="Proteomes" id="UP000065641">
    <property type="component" value="Chromosome"/>
</dbReference>
<gene>
    <name evidence="9" type="ORF">PS2015_1234</name>
</gene>
<evidence type="ECO:0000256" key="2">
    <source>
        <dbReference type="ARBA" id="ARBA00022475"/>
    </source>
</evidence>
<protein>
    <recommendedName>
        <fullName evidence="8">Phage shock protein PspC N-terminal domain-containing protein</fullName>
    </recommendedName>
</protein>
<dbReference type="STRING" id="1249552.PS2015_1234"/>
<comment type="subcellular location">
    <subcellularLocation>
        <location evidence="1">Cell membrane</location>
        <topology evidence="1">Single-pass membrane protein</topology>
    </subcellularLocation>
</comment>
<accession>A0A0S2KCH8</accession>
<dbReference type="InterPro" id="IPR007168">
    <property type="entry name" value="Phageshock_PspC_N"/>
</dbReference>
<sequence length="236" mass="26384">MSNPNERPKLRLDRQNRKLLGVCGGFANYLDVPAALVRVIYCIACLVSPVLLIVYFVLYWLLEDEDRPARIKDAINGKRREDTAQASPFASEETDNVASANQTREPGRFDIRRPLHRSRRNVRVAGVCAGVANYLGVSTFLVRLITLLSLFILGGITIWGYVILWIVLDKEPKVSKKGSQAAAGPSGAHDTFAEASVEQNIEDCAQKLRTTATRLQEVEAFITSKQFRLHCEINRI</sequence>
<evidence type="ECO:0000256" key="5">
    <source>
        <dbReference type="ARBA" id="ARBA00023136"/>
    </source>
</evidence>
<dbReference type="EMBL" id="CP013189">
    <property type="protein sequence ID" value="ALO45893.1"/>
    <property type="molecule type" value="Genomic_DNA"/>
</dbReference>
<reference evidence="9 10" key="1">
    <citation type="submission" date="2015-11" db="EMBL/GenBank/DDBJ databases">
        <authorList>
            <person name="Zhang Y."/>
            <person name="Guo Z."/>
        </authorList>
    </citation>
    <scope>NUCLEOTIDE SEQUENCE [LARGE SCALE GENOMIC DNA]</scope>
    <source>
        <strain evidence="9 10">KCTC 32221</strain>
    </source>
</reference>
<keyword evidence="10" id="KW-1185">Reference proteome</keyword>
<evidence type="ECO:0000256" key="4">
    <source>
        <dbReference type="ARBA" id="ARBA00022989"/>
    </source>
</evidence>
<keyword evidence="3 7" id="KW-0812">Transmembrane</keyword>
<feature type="region of interest" description="Disordered" evidence="6">
    <location>
        <begin position="82"/>
        <end position="103"/>
    </location>
</feature>
<evidence type="ECO:0000256" key="6">
    <source>
        <dbReference type="SAM" id="MobiDB-lite"/>
    </source>
</evidence>
<feature type="domain" description="Phage shock protein PspC N-terminal" evidence="8">
    <location>
        <begin position="113"/>
        <end position="171"/>
    </location>
</feature>
<evidence type="ECO:0000313" key="9">
    <source>
        <dbReference type="EMBL" id="ALO45893.1"/>
    </source>
</evidence>
<feature type="transmembrane region" description="Helical" evidence="7">
    <location>
        <begin position="38"/>
        <end position="62"/>
    </location>
</feature>
<dbReference type="RefSeq" id="WP_058021387.1">
    <property type="nucleotide sequence ID" value="NZ_CP013189.1"/>
</dbReference>
<evidence type="ECO:0000259" key="8">
    <source>
        <dbReference type="Pfam" id="PF04024"/>
    </source>
</evidence>